<organism evidence="2 3">
    <name type="scientific">Vreelandella aquamarina</name>
    <dbReference type="NCBI Taxonomy" id="77097"/>
    <lineage>
        <taxon>Bacteria</taxon>
        <taxon>Pseudomonadati</taxon>
        <taxon>Pseudomonadota</taxon>
        <taxon>Gammaproteobacteria</taxon>
        <taxon>Oceanospirillales</taxon>
        <taxon>Halomonadaceae</taxon>
        <taxon>Vreelandella</taxon>
    </lineage>
</organism>
<gene>
    <name evidence="2" type="ORF">SAMN05878438_2270</name>
</gene>
<name>A0A1N6DAK3_9GAMM</name>
<keyword evidence="1" id="KW-0812">Transmembrane</keyword>
<protein>
    <submittedName>
        <fullName evidence="2">Uncharacterized protein</fullName>
    </submittedName>
</protein>
<feature type="transmembrane region" description="Helical" evidence="1">
    <location>
        <begin position="6"/>
        <end position="26"/>
    </location>
</feature>
<dbReference type="AlphaFoldDB" id="A0A1N6DAK3"/>
<accession>A0A1N6DAK3</accession>
<sequence>MFFEYLLLFTPVIMGIILTIYTHRLVRKDKK</sequence>
<dbReference type="EMBL" id="FSQX01000001">
    <property type="protein sequence ID" value="SIN67830.1"/>
    <property type="molecule type" value="Genomic_DNA"/>
</dbReference>
<evidence type="ECO:0000313" key="2">
    <source>
        <dbReference type="EMBL" id="SIN67830.1"/>
    </source>
</evidence>
<evidence type="ECO:0000313" key="3">
    <source>
        <dbReference type="Proteomes" id="UP000185024"/>
    </source>
</evidence>
<keyword evidence="1" id="KW-1133">Transmembrane helix</keyword>
<proteinExistence type="predicted"/>
<keyword evidence="1" id="KW-0472">Membrane</keyword>
<evidence type="ECO:0000256" key="1">
    <source>
        <dbReference type="SAM" id="Phobius"/>
    </source>
</evidence>
<reference evidence="2 3" key="1">
    <citation type="submission" date="2016-11" db="EMBL/GenBank/DDBJ databases">
        <authorList>
            <person name="Jaros S."/>
            <person name="Januszkiewicz K."/>
            <person name="Wedrychowicz H."/>
        </authorList>
    </citation>
    <scope>NUCLEOTIDE SEQUENCE [LARGE SCALE GENOMIC DNA]</scope>
    <source>
        <strain evidence="2 3">ACAM 239</strain>
    </source>
</reference>
<dbReference type="Proteomes" id="UP000185024">
    <property type="component" value="Unassembled WGS sequence"/>
</dbReference>